<organism evidence="1 2">
    <name type="scientific">Sphingobium ummariense RL-3</name>
    <dbReference type="NCBI Taxonomy" id="1346791"/>
    <lineage>
        <taxon>Bacteria</taxon>
        <taxon>Pseudomonadati</taxon>
        <taxon>Pseudomonadota</taxon>
        <taxon>Alphaproteobacteria</taxon>
        <taxon>Sphingomonadales</taxon>
        <taxon>Sphingomonadaceae</taxon>
        <taxon>Sphingobium</taxon>
    </lineage>
</organism>
<accession>T0JB13</accession>
<dbReference type="eggNOG" id="COG4312">
    <property type="taxonomic scope" value="Bacteria"/>
</dbReference>
<evidence type="ECO:0000313" key="2">
    <source>
        <dbReference type="Proteomes" id="UP000015523"/>
    </source>
</evidence>
<dbReference type="PATRIC" id="fig|1346791.3.peg.307"/>
<evidence type="ECO:0008006" key="3">
    <source>
        <dbReference type="Google" id="ProtNLM"/>
    </source>
</evidence>
<dbReference type="STRING" id="1346791.M529_01595"/>
<comment type="caution">
    <text evidence="1">The sequence shown here is derived from an EMBL/GenBank/DDBJ whole genome shotgun (WGS) entry which is preliminary data.</text>
</comment>
<dbReference type="EMBL" id="AUWY01000022">
    <property type="protein sequence ID" value="EQB34047.1"/>
    <property type="molecule type" value="Genomic_DNA"/>
</dbReference>
<dbReference type="InterPro" id="IPR036249">
    <property type="entry name" value="Thioredoxin-like_sf"/>
</dbReference>
<dbReference type="OrthoDB" id="7331188at2"/>
<dbReference type="RefSeq" id="WP_021316375.1">
    <property type="nucleotide sequence ID" value="NZ_AUWY01000022.1"/>
</dbReference>
<dbReference type="AlphaFoldDB" id="T0JB13"/>
<reference evidence="1 2" key="1">
    <citation type="journal article" date="2013" name="Genome Announc.">
        <title>Draft Genome Sequence of Sphingobium ummariense Strain RL-3, a Hexachlorocyclohexane-Degrading Bacterium.</title>
        <authorList>
            <person name="Kohli P."/>
            <person name="Dua A."/>
            <person name="Sangwan N."/>
            <person name="Oldach P."/>
            <person name="Khurana J.P."/>
            <person name="Lal R."/>
        </authorList>
    </citation>
    <scope>NUCLEOTIDE SEQUENCE [LARGE SCALE GENOMIC DNA]</scope>
    <source>
        <strain evidence="1 2">RL-3</strain>
    </source>
</reference>
<evidence type="ECO:0000313" key="1">
    <source>
        <dbReference type="EMBL" id="EQB34047.1"/>
    </source>
</evidence>
<dbReference type="SUPFAM" id="SSF52833">
    <property type="entry name" value="Thioredoxin-like"/>
    <property type="match status" value="1"/>
</dbReference>
<dbReference type="Pfam" id="PF05988">
    <property type="entry name" value="DUF899"/>
    <property type="match status" value="1"/>
</dbReference>
<gene>
    <name evidence="1" type="ORF">M529_01595</name>
</gene>
<proteinExistence type="predicted"/>
<name>T0JB13_9SPHN</name>
<sequence>MVDHPIASRAQWLEARKALLLREKEQTRLRDAVNAERLALPWVKVEKEYAFHTAAGRRTLAQLFDGRSQLVVYHFMFAPGWEAGCKGCSFVADHLDGTLPHLNHHDVTLLVVSRAPLGEIERYKQRMGWRFPWVSSNGSEFNYDYQVSLRADDDAAIYNFEAATNDAKEAAELPGLSAFVRGEDGTVYHSYSSYARGVEELLATYMILDRAPLGRNETEIMGWMRRHDEYEDESPATALGEAVTA</sequence>
<dbReference type="Gene3D" id="3.40.30.10">
    <property type="entry name" value="Glutaredoxin"/>
    <property type="match status" value="1"/>
</dbReference>
<keyword evidence="2" id="KW-1185">Reference proteome</keyword>
<dbReference type="InterPro" id="IPR010296">
    <property type="entry name" value="DUF899_thioredox"/>
</dbReference>
<protein>
    <recommendedName>
        <fullName evidence="3">Thioredoxin</fullName>
    </recommendedName>
</protein>
<dbReference type="Proteomes" id="UP000015523">
    <property type="component" value="Unassembled WGS sequence"/>
</dbReference>